<evidence type="ECO:0000256" key="2">
    <source>
        <dbReference type="SAM" id="Phobius"/>
    </source>
</evidence>
<name>A0AAD4HL83_9AGAM</name>
<dbReference type="EMBL" id="JABBWK010000028">
    <property type="protein sequence ID" value="KAG1900281.1"/>
    <property type="molecule type" value="Genomic_DNA"/>
</dbReference>
<keyword evidence="4" id="KW-1185">Reference proteome</keyword>
<feature type="region of interest" description="Disordered" evidence="1">
    <location>
        <begin position="644"/>
        <end position="664"/>
    </location>
</feature>
<comment type="caution">
    <text evidence="3">The sequence shown here is derived from an EMBL/GenBank/DDBJ whole genome shotgun (WGS) entry which is preliminary data.</text>
</comment>
<reference evidence="3" key="1">
    <citation type="journal article" date="2020" name="New Phytol.">
        <title>Comparative genomics reveals dynamic genome evolution in host specialist ectomycorrhizal fungi.</title>
        <authorList>
            <person name="Lofgren L.A."/>
            <person name="Nguyen N.H."/>
            <person name="Vilgalys R."/>
            <person name="Ruytinx J."/>
            <person name="Liao H.L."/>
            <person name="Branco S."/>
            <person name="Kuo A."/>
            <person name="LaButti K."/>
            <person name="Lipzen A."/>
            <person name="Andreopoulos W."/>
            <person name="Pangilinan J."/>
            <person name="Riley R."/>
            <person name="Hundley H."/>
            <person name="Na H."/>
            <person name="Barry K."/>
            <person name="Grigoriev I.V."/>
            <person name="Stajich J.E."/>
            <person name="Kennedy P.G."/>
        </authorList>
    </citation>
    <scope>NUCLEOTIDE SEQUENCE</scope>
    <source>
        <strain evidence="3">FC203</strain>
    </source>
</reference>
<keyword evidence="2" id="KW-1133">Transmembrane helix</keyword>
<evidence type="ECO:0000313" key="4">
    <source>
        <dbReference type="Proteomes" id="UP001195769"/>
    </source>
</evidence>
<feature type="region of interest" description="Disordered" evidence="1">
    <location>
        <begin position="255"/>
        <end position="290"/>
    </location>
</feature>
<sequence length="664" mass="69488">MSSPPQYTTADAGVCGTDAIFPHLVSSDSLFQDITCVSYHLPLLLNMHLRFFTFIASCLSAARAFSVTVGTPTECEPLSISWTGGQAPFEILLAPSDQIYQNISVPASTFSNGEGSYSIPQLMLSSTTSFVLTMSDATGFGSGGTTNKLTVGNSAANNDCGATDPKPPYTFDLSPLMQCSPFTLTANSGVFPPITVVQLIPGGESVVSNSDGNIFSSTLDVSAGTSLLYLVYDSLGNQGGVSPYEVVSGSSDSSCLSANSPSSTPSMPATASPPSSSSSSSSSPSSSSSSNHVAIIAGAAGGGGAVLVALFILGICLRRKRKASRLPDVRSSTKSHPRRLHHTDPNYKASPHPPQSPSLYKTNTPSNRTRPIHPGLGTQSEMTNSSTSTFAVSAPPSSFNQKQHSRQNSNTDSSAHGDTQSSTASFANSHQLPPSTRNFTPNDPRTLFNQTPHSRQTSATSSVDGRMASVAELPSPWETDPVSYLGLSIQSGSQQSPINASATNMATGDHHAPFNQKQPSHMSPNTEFAVYGDAQMSGTTPVEHMAAGARPASPLPRKTDPVYFAPPVQVVSQSTFTSAGNVAVKNPPAPSNKAQSPGQNPGTDRLDVHGASKSLSVPSANAQATYQPPTRIIVHTDANDVVPDENGVVELPPQYSEHWEMRAH</sequence>
<feature type="compositionally biased region" description="Polar residues" evidence="1">
    <location>
        <begin position="377"/>
        <end position="463"/>
    </location>
</feature>
<accession>A0AAD4HL83</accession>
<feature type="compositionally biased region" description="Polar residues" evidence="1">
    <location>
        <begin position="357"/>
        <end position="369"/>
    </location>
</feature>
<keyword evidence="2" id="KW-0812">Transmembrane</keyword>
<dbReference type="GeneID" id="64661377"/>
<dbReference type="AlphaFoldDB" id="A0AAD4HL83"/>
<feature type="region of interest" description="Disordered" evidence="1">
    <location>
        <begin position="581"/>
        <end position="610"/>
    </location>
</feature>
<evidence type="ECO:0000256" key="1">
    <source>
        <dbReference type="SAM" id="MobiDB-lite"/>
    </source>
</evidence>
<proteinExistence type="predicted"/>
<feature type="transmembrane region" description="Helical" evidence="2">
    <location>
        <begin position="293"/>
        <end position="317"/>
    </location>
</feature>
<gene>
    <name evidence="3" type="ORF">F5891DRAFT_1188989</name>
</gene>
<evidence type="ECO:0000313" key="3">
    <source>
        <dbReference type="EMBL" id="KAG1900281.1"/>
    </source>
</evidence>
<feature type="compositionally biased region" description="Polar residues" evidence="1">
    <location>
        <begin position="592"/>
        <end position="602"/>
    </location>
</feature>
<organism evidence="3 4">
    <name type="scientific">Suillus fuscotomentosus</name>
    <dbReference type="NCBI Taxonomy" id="1912939"/>
    <lineage>
        <taxon>Eukaryota</taxon>
        <taxon>Fungi</taxon>
        <taxon>Dikarya</taxon>
        <taxon>Basidiomycota</taxon>
        <taxon>Agaricomycotina</taxon>
        <taxon>Agaricomycetes</taxon>
        <taxon>Agaricomycetidae</taxon>
        <taxon>Boletales</taxon>
        <taxon>Suillineae</taxon>
        <taxon>Suillaceae</taxon>
        <taxon>Suillus</taxon>
    </lineage>
</organism>
<keyword evidence="2" id="KW-0472">Membrane</keyword>
<feature type="region of interest" description="Disordered" evidence="1">
    <location>
        <begin position="322"/>
        <end position="465"/>
    </location>
</feature>
<protein>
    <submittedName>
        <fullName evidence="3">Uncharacterized protein</fullName>
    </submittedName>
</protein>
<dbReference type="RefSeq" id="XP_041225857.1">
    <property type="nucleotide sequence ID" value="XM_041367079.1"/>
</dbReference>
<dbReference type="Proteomes" id="UP001195769">
    <property type="component" value="Unassembled WGS sequence"/>
</dbReference>